<accession>A0A930VBM5</accession>
<dbReference type="Proteomes" id="UP000640489">
    <property type="component" value="Unassembled WGS sequence"/>
</dbReference>
<evidence type="ECO:0000259" key="1">
    <source>
        <dbReference type="PROSITE" id="PS50995"/>
    </source>
</evidence>
<gene>
    <name evidence="2" type="ORF">ISU07_00785</name>
</gene>
<dbReference type="PROSITE" id="PS50995">
    <property type="entry name" value="HTH_MARR_2"/>
    <property type="match status" value="1"/>
</dbReference>
<dbReference type="PANTHER" id="PTHR33164">
    <property type="entry name" value="TRANSCRIPTIONAL REGULATOR, MARR FAMILY"/>
    <property type="match status" value="1"/>
</dbReference>
<dbReference type="SUPFAM" id="SSF46785">
    <property type="entry name" value="Winged helix' DNA-binding domain"/>
    <property type="match status" value="1"/>
</dbReference>
<sequence>MSEPVPLARLLAVAYRQLIDGLHHRLAELGWDDVRPSYGFVLLTLRDRQASVSELAALLGVSKQATSKLLDQMAEGAYVTREVSTSDARQLAVALAPRGRELLAVVERIYAELESEWASVVGAAKVERLRGTLTQVVLAGNEGRFPEVRPTA</sequence>
<comment type="caution">
    <text evidence="2">The sequence shown here is derived from an EMBL/GenBank/DDBJ whole genome shotgun (WGS) entry which is preliminary data.</text>
</comment>
<evidence type="ECO:0000313" key="2">
    <source>
        <dbReference type="EMBL" id="MBF4761647.1"/>
    </source>
</evidence>
<reference evidence="2" key="1">
    <citation type="submission" date="2020-11" db="EMBL/GenBank/DDBJ databases">
        <title>Nocardioides sp. nov., isolated from Soil of Cynanchum wilfordii Hemsley rhizosphere.</title>
        <authorList>
            <person name="Lee J.-S."/>
            <person name="Suh M.K."/>
            <person name="Kim J.-S."/>
        </authorList>
    </citation>
    <scope>NUCLEOTIDE SEQUENCE</scope>
    <source>
        <strain evidence="2">KCTC 19275</strain>
    </source>
</reference>
<dbReference type="SMART" id="SM00347">
    <property type="entry name" value="HTH_MARR"/>
    <property type="match status" value="1"/>
</dbReference>
<organism evidence="2 3">
    <name type="scientific">Nocardioides islandensis</name>
    <dbReference type="NCBI Taxonomy" id="433663"/>
    <lineage>
        <taxon>Bacteria</taxon>
        <taxon>Bacillati</taxon>
        <taxon>Actinomycetota</taxon>
        <taxon>Actinomycetes</taxon>
        <taxon>Propionibacteriales</taxon>
        <taxon>Nocardioidaceae</taxon>
        <taxon>Nocardioides</taxon>
    </lineage>
</organism>
<dbReference type="GO" id="GO:0003700">
    <property type="term" value="F:DNA-binding transcription factor activity"/>
    <property type="evidence" value="ECO:0007669"/>
    <property type="project" value="InterPro"/>
</dbReference>
<dbReference type="Gene3D" id="1.10.10.10">
    <property type="entry name" value="Winged helix-like DNA-binding domain superfamily/Winged helix DNA-binding domain"/>
    <property type="match status" value="1"/>
</dbReference>
<dbReference type="AlphaFoldDB" id="A0A930VBM5"/>
<keyword evidence="3" id="KW-1185">Reference proteome</keyword>
<dbReference type="RefSeq" id="WP_194704853.1">
    <property type="nucleotide sequence ID" value="NZ_JADKPN010000001.1"/>
</dbReference>
<name>A0A930VBM5_9ACTN</name>
<dbReference type="PANTHER" id="PTHR33164:SF43">
    <property type="entry name" value="HTH-TYPE TRANSCRIPTIONAL REPRESSOR YETL"/>
    <property type="match status" value="1"/>
</dbReference>
<evidence type="ECO:0000313" key="3">
    <source>
        <dbReference type="Proteomes" id="UP000640489"/>
    </source>
</evidence>
<dbReference type="InterPro" id="IPR036390">
    <property type="entry name" value="WH_DNA-bd_sf"/>
</dbReference>
<dbReference type="InterPro" id="IPR000835">
    <property type="entry name" value="HTH_MarR-typ"/>
</dbReference>
<protein>
    <submittedName>
        <fullName evidence="2">MarR family transcriptional regulator</fullName>
    </submittedName>
</protein>
<dbReference type="EMBL" id="JADKPN010000001">
    <property type="protein sequence ID" value="MBF4761647.1"/>
    <property type="molecule type" value="Genomic_DNA"/>
</dbReference>
<dbReference type="InterPro" id="IPR039422">
    <property type="entry name" value="MarR/SlyA-like"/>
</dbReference>
<dbReference type="Pfam" id="PF12802">
    <property type="entry name" value="MarR_2"/>
    <property type="match status" value="1"/>
</dbReference>
<dbReference type="GO" id="GO:0006950">
    <property type="term" value="P:response to stress"/>
    <property type="evidence" value="ECO:0007669"/>
    <property type="project" value="TreeGrafter"/>
</dbReference>
<proteinExistence type="predicted"/>
<dbReference type="InterPro" id="IPR036388">
    <property type="entry name" value="WH-like_DNA-bd_sf"/>
</dbReference>
<feature type="domain" description="HTH marR-type" evidence="1">
    <location>
        <begin position="4"/>
        <end position="138"/>
    </location>
</feature>